<evidence type="ECO:0000313" key="4">
    <source>
        <dbReference type="Proteomes" id="UP000017396"/>
    </source>
</evidence>
<dbReference type="STRING" id="1183438.GKIL_0966"/>
<dbReference type="PANTHER" id="PTHR35377">
    <property type="entry name" value="ANTITOXIN VAPB49-RELATED-RELATED"/>
    <property type="match status" value="1"/>
</dbReference>
<organism evidence="3 4">
    <name type="scientific">Gloeobacter kilaueensis (strain ATCC BAA-2537 / CCAP 1431/1 / ULC 316 / JS1)</name>
    <dbReference type="NCBI Taxonomy" id="1183438"/>
    <lineage>
        <taxon>Bacteria</taxon>
        <taxon>Bacillati</taxon>
        <taxon>Cyanobacteriota</taxon>
        <taxon>Cyanophyceae</taxon>
        <taxon>Gloeobacterales</taxon>
        <taxon>Gloeobacteraceae</taxon>
        <taxon>Gloeobacter</taxon>
    </lineage>
</organism>
<dbReference type="InterPro" id="IPR036165">
    <property type="entry name" value="YefM-like_sf"/>
</dbReference>
<comment type="function">
    <text evidence="2">Antitoxin component of a type II toxin-antitoxin (TA) system.</text>
</comment>
<evidence type="ECO:0000256" key="1">
    <source>
        <dbReference type="ARBA" id="ARBA00009981"/>
    </source>
</evidence>
<comment type="similarity">
    <text evidence="1 2">Belongs to the phD/YefM antitoxin family.</text>
</comment>
<keyword evidence="4" id="KW-1185">Reference proteome</keyword>
<dbReference type="InterPro" id="IPR006442">
    <property type="entry name" value="Antitoxin_Phd/YefM"/>
</dbReference>
<accession>U5QE23</accession>
<gene>
    <name evidence="3" type="ORF">GKIL_0966</name>
</gene>
<dbReference type="KEGG" id="glj:GKIL_0966"/>
<dbReference type="Pfam" id="PF02604">
    <property type="entry name" value="PhdYeFM_antitox"/>
    <property type="match status" value="1"/>
</dbReference>
<name>U5QE23_GLOK1</name>
<dbReference type="AlphaFoldDB" id="U5QE23"/>
<dbReference type="EMBL" id="CP003587">
    <property type="protein sequence ID" value="AGY57212.1"/>
    <property type="molecule type" value="Genomic_DNA"/>
</dbReference>
<dbReference type="PANTHER" id="PTHR35377:SF8">
    <property type="entry name" value="ANTITOXIN VAPB22"/>
    <property type="match status" value="1"/>
</dbReference>
<dbReference type="SUPFAM" id="SSF143120">
    <property type="entry name" value="YefM-like"/>
    <property type="match status" value="1"/>
</dbReference>
<reference evidence="3 4" key="1">
    <citation type="journal article" date="2013" name="PLoS ONE">
        <title>Cultivation and Complete Genome Sequencing of Gloeobacter kilaueensis sp. nov., from a Lava Cave in Kilauea Caldera, Hawai'i.</title>
        <authorList>
            <person name="Saw J.H."/>
            <person name="Schatz M."/>
            <person name="Brown M.V."/>
            <person name="Kunkel D.D."/>
            <person name="Foster J.S."/>
            <person name="Shick H."/>
            <person name="Christensen S."/>
            <person name="Hou S."/>
            <person name="Wan X."/>
            <person name="Donachie S.P."/>
        </authorList>
    </citation>
    <scope>NUCLEOTIDE SEQUENCE [LARGE SCALE GENOMIC DNA]</scope>
    <source>
        <strain evidence="4">JS</strain>
    </source>
</reference>
<dbReference type="HOGENOM" id="CLU_163140_7_0_3"/>
<dbReference type="Proteomes" id="UP000017396">
    <property type="component" value="Chromosome"/>
</dbReference>
<proteinExistence type="inferred from homology"/>
<dbReference type="eggNOG" id="COG4118">
    <property type="taxonomic scope" value="Bacteria"/>
</dbReference>
<protein>
    <recommendedName>
        <fullName evidence="2">Antitoxin</fullName>
    </recommendedName>
</protein>
<evidence type="ECO:0000256" key="2">
    <source>
        <dbReference type="RuleBase" id="RU362080"/>
    </source>
</evidence>
<dbReference type="NCBIfam" id="TIGR01552">
    <property type="entry name" value="phd_fam"/>
    <property type="match status" value="1"/>
</dbReference>
<dbReference type="Gene3D" id="3.40.1620.10">
    <property type="entry name" value="YefM-like domain"/>
    <property type="match status" value="1"/>
</dbReference>
<dbReference type="RefSeq" id="WP_023172275.1">
    <property type="nucleotide sequence ID" value="NC_022600.1"/>
</dbReference>
<sequence>MEMMVREVGAFEAKNKLGTLLDWVENGEEVIITRHGKAIARLIPNRAAPEQGKAAAAAQRIRKRAIALRAGVFDWLEWKTYRDEGRP</sequence>
<evidence type="ECO:0000313" key="3">
    <source>
        <dbReference type="EMBL" id="AGY57212.1"/>
    </source>
</evidence>
<dbReference type="InterPro" id="IPR051416">
    <property type="entry name" value="phD-YefM_TA_antitoxins"/>
</dbReference>